<proteinExistence type="predicted"/>
<reference evidence="1" key="1">
    <citation type="submission" date="2022-05" db="EMBL/GenBank/DDBJ databases">
        <title>Chromosome-level genome of Chaenocephalus aceratus.</title>
        <authorList>
            <person name="Park H."/>
        </authorList>
    </citation>
    <scope>NUCLEOTIDE SEQUENCE</scope>
    <source>
        <strain evidence="1">KU_202001</strain>
    </source>
</reference>
<keyword evidence="2" id="KW-1185">Reference proteome</keyword>
<organism evidence="1 2">
    <name type="scientific">Chaenocephalus aceratus</name>
    <name type="common">Blackfin icefish</name>
    <name type="synonym">Chaenichthys aceratus</name>
    <dbReference type="NCBI Taxonomy" id="36190"/>
    <lineage>
        <taxon>Eukaryota</taxon>
        <taxon>Metazoa</taxon>
        <taxon>Chordata</taxon>
        <taxon>Craniata</taxon>
        <taxon>Vertebrata</taxon>
        <taxon>Euteleostomi</taxon>
        <taxon>Actinopterygii</taxon>
        <taxon>Neopterygii</taxon>
        <taxon>Teleostei</taxon>
        <taxon>Neoteleostei</taxon>
        <taxon>Acanthomorphata</taxon>
        <taxon>Eupercaria</taxon>
        <taxon>Perciformes</taxon>
        <taxon>Notothenioidei</taxon>
        <taxon>Channichthyidae</taxon>
        <taxon>Chaenocephalus</taxon>
    </lineage>
</organism>
<dbReference type="Proteomes" id="UP001057452">
    <property type="component" value="Chromosome 23"/>
</dbReference>
<gene>
    <name evidence="1" type="ORF">KUCAC02_006517</name>
</gene>
<feature type="non-terminal residue" evidence="1">
    <location>
        <position position="1"/>
    </location>
</feature>
<feature type="non-terminal residue" evidence="1">
    <location>
        <position position="149"/>
    </location>
</feature>
<protein>
    <submittedName>
        <fullName evidence="1">Uncharacterized protein</fullName>
    </submittedName>
</protein>
<sequence>QSQTRAPTRRRAAGGLAAESGGAKGLTAAVQQETTHHHHSCTVCIGAAQCATSHRGHNSSKLDGLRPSWRAHSMQSFLSFTTPPSTLRVQVQGEPPVSHSRLEFQFRVVPDMMNRSSWMSVCVNKQSDRLQPIDSIIPAVSQTHAPPTR</sequence>
<dbReference type="EMBL" id="CM043807">
    <property type="protein sequence ID" value="KAI4802950.1"/>
    <property type="molecule type" value="Genomic_DNA"/>
</dbReference>
<accession>A0ACB9VSJ6</accession>
<name>A0ACB9VSJ6_CHAAC</name>
<evidence type="ECO:0000313" key="2">
    <source>
        <dbReference type="Proteomes" id="UP001057452"/>
    </source>
</evidence>
<evidence type="ECO:0000313" key="1">
    <source>
        <dbReference type="EMBL" id="KAI4802950.1"/>
    </source>
</evidence>
<comment type="caution">
    <text evidence="1">The sequence shown here is derived from an EMBL/GenBank/DDBJ whole genome shotgun (WGS) entry which is preliminary data.</text>
</comment>